<evidence type="ECO:0000313" key="3">
    <source>
        <dbReference type="Proteomes" id="UP000637720"/>
    </source>
</evidence>
<proteinExistence type="predicted"/>
<reference evidence="2" key="2">
    <citation type="submission" date="2020-09" db="EMBL/GenBank/DDBJ databases">
        <authorList>
            <person name="Sun Q."/>
            <person name="Ohkuma M."/>
        </authorList>
    </citation>
    <scope>NUCLEOTIDE SEQUENCE</scope>
    <source>
        <strain evidence="2">JCM 14719</strain>
    </source>
</reference>
<dbReference type="EMBL" id="BMOF01000001">
    <property type="protein sequence ID" value="GGJ91596.1"/>
    <property type="molecule type" value="Genomic_DNA"/>
</dbReference>
<gene>
    <name evidence="2" type="ORF">GCM10007043_01630</name>
</gene>
<evidence type="ECO:0000256" key="1">
    <source>
        <dbReference type="SAM" id="MobiDB-lite"/>
    </source>
</evidence>
<accession>A0A8J3B5Q2</accession>
<evidence type="ECO:0000313" key="2">
    <source>
        <dbReference type="EMBL" id="GGJ91596.1"/>
    </source>
</evidence>
<feature type="region of interest" description="Disordered" evidence="1">
    <location>
        <begin position="189"/>
        <end position="214"/>
    </location>
</feature>
<keyword evidence="3" id="KW-1185">Reference proteome</keyword>
<dbReference type="AlphaFoldDB" id="A0A8J3B5Q2"/>
<protein>
    <submittedName>
        <fullName evidence="2">Uncharacterized protein</fullName>
    </submittedName>
</protein>
<name>A0A8J3B5Q2_9BACI</name>
<comment type="caution">
    <text evidence="2">The sequence shown here is derived from an EMBL/GenBank/DDBJ whole genome shotgun (WGS) entry which is preliminary data.</text>
</comment>
<dbReference type="Proteomes" id="UP000637720">
    <property type="component" value="Unassembled WGS sequence"/>
</dbReference>
<reference evidence="2" key="1">
    <citation type="journal article" date="2014" name="Int. J. Syst. Evol. Microbiol.">
        <title>Complete genome sequence of Corynebacterium casei LMG S-19264T (=DSM 44701T), isolated from a smear-ripened cheese.</title>
        <authorList>
            <consortium name="US DOE Joint Genome Institute (JGI-PGF)"/>
            <person name="Walter F."/>
            <person name="Albersmeier A."/>
            <person name="Kalinowski J."/>
            <person name="Ruckert C."/>
        </authorList>
    </citation>
    <scope>NUCLEOTIDE SEQUENCE</scope>
    <source>
        <strain evidence="2">JCM 14719</strain>
    </source>
</reference>
<organism evidence="2 3">
    <name type="scientific">Calditerricola satsumensis</name>
    <dbReference type="NCBI Taxonomy" id="373054"/>
    <lineage>
        <taxon>Bacteria</taxon>
        <taxon>Bacillati</taxon>
        <taxon>Bacillota</taxon>
        <taxon>Bacilli</taxon>
        <taxon>Bacillales</taxon>
        <taxon>Bacillaceae</taxon>
        <taxon>Calditerricola</taxon>
    </lineage>
</organism>
<sequence length="241" mass="26200">MFFTSCMVRVLPPGLLLGPGEVLPHGAEKGAGRHAAVLVEAMVFGGDEGVEKVGRHLVFGHDAAVFLGAQRPDEGLEGEDNGFPRRGARAGGRLFLRFRHIAFLLRPGQMCLLLAYRFWGKRQLRVFRSVPDGLPHWTQVRWNGPEVGLHADPVMPGRIRRVGEQPRSDVGDGKAEGTVRKAGFVGERRGVAASRETPAREPRNTKAMGASTPTSRFKAALMESSAMASPFCRPVSWSPAV</sequence>